<dbReference type="PANTHER" id="PTHR47505:SF1">
    <property type="entry name" value="DNA UTILIZATION PROTEIN YHGH"/>
    <property type="match status" value="1"/>
</dbReference>
<dbReference type="SUPFAM" id="SSF53271">
    <property type="entry name" value="PRTase-like"/>
    <property type="match status" value="1"/>
</dbReference>
<dbReference type="Pfam" id="PF00156">
    <property type="entry name" value="Pribosyltran"/>
    <property type="match status" value="1"/>
</dbReference>
<dbReference type="Proteomes" id="UP000887320">
    <property type="component" value="Unassembled WGS sequence"/>
</dbReference>
<name>A0A8X8GF82_ACIGI</name>
<comment type="similarity">
    <text evidence="1">Belongs to the ComF/GntX family.</text>
</comment>
<dbReference type="CDD" id="cd06223">
    <property type="entry name" value="PRTases_typeI"/>
    <property type="match status" value="1"/>
</dbReference>
<dbReference type="PANTHER" id="PTHR47505">
    <property type="entry name" value="DNA UTILIZATION PROTEIN YHGH"/>
    <property type="match status" value="1"/>
</dbReference>
<accession>A0A8X8GF82</accession>
<reference evidence="3" key="1">
    <citation type="submission" date="2021-07" db="EMBL/GenBank/DDBJ databases">
        <authorList>
            <person name="Fernandez M."/>
            <person name="Pereira P."/>
            <person name="Torres Tejerizo G.A."/>
            <person name="Gonzalez P."/>
            <person name="Agostini E."/>
        </authorList>
    </citation>
    <scope>NUCLEOTIDE SEQUENCE</scope>
    <source>
        <strain evidence="3">SFC 500-1A</strain>
    </source>
</reference>
<feature type="domain" description="Phosphoribosyltransferase" evidence="2">
    <location>
        <begin position="118"/>
        <end position="207"/>
    </location>
</feature>
<gene>
    <name evidence="3" type="ORF">KW868_18270</name>
</gene>
<dbReference type="InterPro" id="IPR029057">
    <property type="entry name" value="PRTase-like"/>
</dbReference>
<proteinExistence type="inferred from homology"/>
<evidence type="ECO:0000313" key="3">
    <source>
        <dbReference type="EMBL" id="MCF0266399.1"/>
    </source>
</evidence>
<dbReference type="EMBL" id="JAHWXT010000007">
    <property type="protein sequence ID" value="MCF0266399.1"/>
    <property type="molecule type" value="Genomic_DNA"/>
</dbReference>
<comment type="caution">
    <text evidence="3">The sequence shown here is derived from an EMBL/GenBank/DDBJ whole genome shotgun (WGS) entry which is preliminary data.</text>
</comment>
<dbReference type="InterPro" id="IPR051910">
    <property type="entry name" value="ComF/GntX_DNA_util-trans"/>
</dbReference>
<evidence type="ECO:0000256" key="1">
    <source>
        <dbReference type="ARBA" id="ARBA00008007"/>
    </source>
</evidence>
<evidence type="ECO:0000259" key="2">
    <source>
        <dbReference type="Pfam" id="PF00156"/>
    </source>
</evidence>
<sequence length="209" mass="24413">MLQFINQLLHKSVQSLSPCLLCGIDRQQQHSLCNTCWNGLPWYKQHIERHQHQILCAHRYDFPIDRIIQVYKYEKQLQYQTLLAQSLLNLNLPKIQAIVPMPISTARLKERGYNQMLIIAKIMARQLNIPVWQPVIREAQHSQKGLSRIERLENIEYQFKMIKTEKRKYKKVLIIDDVVTTGSSIHALTHALENLGCQQIYSVCIAAAQ</sequence>
<evidence type="ECO:0000313" key="4">
    <source>
        <dbReference type="Proteomes" id="UP000887320"/>
    </source>
</evidence>
<dbReference type="RefSeq" id="WP_234624081.1">
    <property type="nucleotide sequence ID" value="NZ_JAHWXT010000007.1"/>
</dbReference>
<dbReference type="InterPro" id="IPR000836">
    <property type="entry name" value="PRTase_dom"/>
</dbReference>
<dbReference type="Gene3D" id="3.40.50.2020">
    <property type="match status" value="1"/>
</dbReference>
<dbReference type="AlphaFoldDB" id="A0A8X8GF82"/>
<protein>
    <submittedName>
        <fullName evidence="3">ComF family protein</fullName>
    </submittedName>
</protein>
<organism evidence="3 4">
    <name type="scientific">Acinetobacter guillouiae</name>
    <name type="common">Acinetobacter genomosp. 11</name>
    <dbReference type="NCBI Taxonomy" id="106649"/>
    <lineage>
        <taxon>Bacteria</taxon>
        <taxon>Pseudomonadati</taxon>
        <taxon>Pseudomonadota</taxon>
        <taxon>Gammaproteobacteria</taxon>
        <taxon>Moraxellales</taxon>
        <taxon>Moraxellaceae</taxon>
        <taxon>Acinetobacter</taxon>
    </lineage>
</organism>